<keyword evidence="2" id="KW-0863">Zinc-finger</keyword>
<dbReference type="InterPro" id="IPR001965">
    <property type="entry name" value="Znf_PHD"/>
</dbReference>
<evidence type="ECO:0000256" key="1">
    <source>
        <dbReference type="ARBA" id="ARBA00022723"/>
    </source>
</evidence>
<keyword evidence="1" id="KW-0479">Metal-binding</keyword>
<accession>A0AAV1JL90</accession>
<organism evidence="5 6">
    <name type="scientific">Leptosia nina</name>
    <dbReference type="NCBI Taxonomy" id="320188"/>
    <lineage>
        <taxon>Eukaryota</taxon>
        <taxon>Metazoa</taxon>
        <taxon>Ecdysozoa</taxon>
        <taxon>Arthropoda</taxon>
        <taxon>Hexapoda</taxon>
        <taxon>Insecta</taxon>
        <taxon>Pterygota</taxon>
        <taxon>Neoptera</taxon>
        <taxon>Endopterygota</taxon>
        <taxon>Lepidoptera</taxon>
        <taxon>Glossata</taxon>
        <taxon>Ditrysia</taxon>
        <taxon>Papilionoidea</taxon>
        <taxon>Pieridae</taxon>
        <taxon>Pierinae</taxon>
        <taxon>Leptosia</taxon>
    </lineage>
</organism>
<evidence type="ECO:0000256" key="3">
    <source>
        <dbReference type="ARBA" id="ARBA00022833"/>
    </source>
</evidence>
<sequence length="323" mass="36898">MPICISCLTDLDLSTQIRCTKCSRGCHSMCANLKPDVTPDSWTCPPCLRRDQRGENTSPDKVHASSNRRNKESGLVDRCVSKEDLQKFITDGIGQALDCRLAHLENKLIESLKSSLFIEIREEIKSIITPFLKEAECLREEVNKLKNDIQVNNSYIEELRSQMNKQQQWNRINNLEIVGLPQTSNESTRTIVQKIADHAGVALQEDEIEYANRVQPKQSVSGRPKAIVVRLKSRDLKDRIISGLRKKRGILTTDIGMSGDSKKFFVNEHLTPDNKYLLKKAKERANSKGFKFVWVRNCCIFLRRNEESPVITINLERDLAKIC</sequence>
<dbReference type="InterPro" id="IPR011011">
    <property type="entry name" value="Znf_FYVE_PHD"/>
</dbReference>
<dbReference type="AlphaFoldDB" id="A0AAV1JL90"/>
<proteinExistence type="predicted"/>
<dbReference type="Gene3D" id="3.30.40.10">
    <property type="entry name" value="Zinc/RING finger domain, C3HC4 (zinc finger)"/>
    <property type="match status" value="1"/>
</dbReference>
<evidence type="ECO:0000256" key="2">
    <source>
        <dbReference type="ARBA" id="ARBA00022771"/>
    </source>
</evidence>
<dbReference type="SUPFAM" id="SSF57903">
    <property type="entry name" value="FYVE/PHD zinc finger"/>
    <property type="match status" value="1"/>
</dbReference>
<feature type="domain" description="Zinc finger PHD-type" evidence="4">
    <location>
        <begin position="3"/>
        <end position="48"/>
    </location>
</feature>
<keyword evidence="6" id="KW-1185">Reference proteome</keyword>
<dbReference type="Proteomes" id="UP001497472">
    <property type="component" value="Unassembled WGS sequence"/>
</dbReference>
<gene>
    <name evidence="5" type="ORF">LNINA_LOCUS8184</name>
</gene>
<evidence type="ECO:0000259" key="4">
    <source>
        <dbReference type="SMART" id="SM00249"/>
    </source>
</evidence>
<reference evidence="5 6" key="1">
    <citation type="submission" date="2023-11" db="EMBL/GenBank/DDBJ databases">
        <authorList>
            <person name="Okamura Y."/>
        </authorList>
    </citation>
    <scope>NUCLEOTIDE SEQUENCE [LARGE SCALE GENOMIC DNA]</scope>
</reference>
<keyword evidence="3" id="KW-0862">Zinc</keyword>
<comment type="caution">
    <text evidence="5">The sequence shown here is derived from an EMBL/GenBank/DDBJ whole genome shotgun (WGS) entry which is preliminary data.</text>
</comment>
<dbReference type="InterPro" id="IPR013083">
    <property type="entry name" value="Znf_RING/FYVE/PHD"/>
</dbReference>
<dbReference type="GO" id="GO:0008270">
    <property type="term" value="F:zinc ion binding"/>
    <property type="evidence" value="ECO:0007669"/>
    <property type="project" value="UniProtKB-KW"/>
</dbReference>
<dbReference type="CDD" id="cd15489">
    <property type="entry name" value="PHD_SF"/>
    <property type="match status" value="1"/>
</dbReference>
<dbReference type="InterPro" id="IPR057251">
    <property type="entry name" value="FP_C"/>
</dbReference>
<evidence type="ECO:0000313" key="5">
    <source>
        <dbReference type="EMBL" id="CAK1548832.1"/>
    </source>
</evidence>
<dbReference type="SMART" id="SM00249">
    <property type="entry name" value="PHD"/>
    <property type="match status" value="1"/>
</dbReference>
<dbReference type="Gene3D" id="3.30.70.1820">
    <property type="entry name" value="L1 transposable element, RRM domain"/>
    <property type="match status" value="1"/>
</dbReference>
<dbReference type="EMBL" id="CAVLEF010000011">
    <property type="protein sequence ID" value="CAK1548832.1"/>
    <property type="molecule type" value="Genomic_DNA"/>
</dbReference>
<dbReference type="Pfam" id="PF25298">
    <property type="entry name" value="Baculo_FP_2nd"/>
    <property type="match status" value="1"/>
</dbReference>
<evidence type="ECO:0000313" key="6">
    <source>
        <dbReference type="Proteomes" id="UP001497472"/>
    </source>
</evidence>
<name>A0AAV1JL90_9NEOP</name>
<protein>
    <recommendedName>
        <fullName evidence="4">Zinc finger PHD-type domain-containing protein</fullName>
    </recommendedName>
</protein>